<dbReference type="OrthoDB" id="9814383at2"/>
<sequence>MAKIQKKLIIYGGLIIILLIGAVLIKNNTPAIPEKPTSPNQVSNSFKPKNSSFGTNTKYEIQLTMDLEGRFNVKSTSSITNISNDEWNEIVFYFIPKIFTKENSPYLQKPSTVNVDNISINGESRKFTLDKDTLTVPLDEKLYPNKEIEVEVSYDFTLPEEGFRFTEDNGNYYLAQWYPMVATYKDGWNKANYLNKGETYHTAFSDFQITYDIPENFTVVSTSNEELVNSPGNSLLRASNVKEFYIAILNTPYFTEKKMDNVDIRIFGMNDNSKLYTEIGEIASNALTYFQEKIGPYPHEQLDIIVDQTGMEYPGVITVGSLKTNTHTTSEVIKRLVVHEIAHQWFYGVVSNDPYHDAWLDEAITELSSSLFYADYEKTDVSTLDIEIFKDLTLPVNLPLDQYSIFEQSNYIYGKSTAYLWNLFSVNGGKESAEDFLKKYYTLYKYKDVDTQEFARFLKYYLKLNDDDVLTEFLLIE</sequence>
<dbReference type="Gene3D" id="2.60.40.1730">
    <property type="entry name" value="tricorn interacting facor f3 domain"/>
    <property type="match status" value="1"/>
</dbReference>
<dbReference type="PANTHER" id="PTHR45726:SF3">
    <property type="entry name" value="LEUKOTRIENE A-4 HYDROLASE"/>
    <property type="match status" value="1"/>
</dbReference>
<feature type="binding site" evidence="2">
    <location>
        <position position="343"/>
    </location>
    <ligand>
        <name>Zn(2+)</name>
        <dbReference type="ChEBI" id="CHEBI:29105"/>
        <note>catalytic</note>
    </ligand>
</feature>
<evidence type="ECO:0000313" key="6">
    <source>
        <dbReference type="Proteomes" id="UP000030408"/>
    </source>
</evidence>
<feature type="domain" description="Peptidase M1 membrane alanine aminopeptidase" evidence="4">
    <location>
        <begin position="282"/>
        <end position="463"/>
    </location>
</feature>
<feature type="active site" description="Proton donor" evidence="1">
    <location>
        <position position="413"/>
    </location>
</feature>
<dbReference type="InterPro" id="IPR027268">
    <property type="entry name" value="Peptidase_M4/M1_CTD_sf"/>
</dbReference>
<dbReference type="InterPro" id="IPR042097">
    <property type="entry name" value="Aminopeptidase_N-like_N_sf"/>
</dbReference>
<organism evidence="5 6">
    <name type="scientific">Ureibacillus sinduriensis BLB-1 = JCM 15800</name>
    <dbReference type="NCBI Taxonomy" id="1384057"/>
    <lineage>
        <taxon>Bacteria</taxon>
        <taxon>Bacillati</taxon>
        <taxon>Bacillota</taxon>
        <taxon>Bacilli</taxon>
        <taxon>Bacillales</taxon>
        <taxon>Caryophanaceae</taxon>
        <taxon>Ureibacillus</taxon>
    </lineage>
</organism>
<gene>
    <name evidence="5" type="ORF">CD33_01860</name>
</gene>
<dbReference type="RefSeq" id="WP_036197592.1">
    <property type="nucleotide sequence ID" value="NZ_AVCY01000022.1"/>
</dbReference>
<dbReference type="PANTHER" id="PTHR45726">
    <property type="entry name" value="LEUKOTRIENE A-4 HYDROLASE"/>
    <property type="match status" value="1"/>
</dbReference>
<comment type="caution">
    <text evidence="5">The sequence shown here is derived from an EMBL/GenBank/DDBJ whole genome shotgun (WGS) entry which is preliminary data.</text>
</comment>
<evidence type="ECO:0000256" key="1">
    <source>
        <dbReference type="PIRSR" id="PIRSR634015-1"/>
    </source>
</evidence>
<keyword evidence="2" id="KW-0479">Metal-binding</keyword>
<feature type="active site" description="Proton acceptor" evidence="1">
    <location>
        <position position="340"/>
    </location>
</feature>
<evidence type="ECO:0000259" key="4">
    <source>
        <dbReference type="Pfam" id="PF01433"/>
    </source>
</evidence>
<reference evidence="5 6" key="1">
    <citation type="submission" date="2014-02" db="EMBL/GenBank/DDBJ databases">
        <title>Draft genome sequence of Lysinibacillus sinduriensis JCM 15800.</title>
        <authorList>
            <person name="Zhang F."/>
            <person name="Wang G."/>
            <person name="Zhang L."/>
        </authorList>
    </citation>
    <scope>NUCLEOTIDE SEQUENCE [LARGE SCALE GENOMIC DNA]</scope>
    <source>
        <strain evidence="5 6">JCM 15800</strain>
    </source>
</reference>
<dbReference type="InterPro" id="IPR014782">
    <property type="entry name" value="Peptidase_M1_dom"/>
</dbReference>
<feature type="binding site" evidence="2">
    <location>
        <position position="362"/>
    </location>
    <ligand>
        <name>Zn(2+)</name>
        <dbReference type="ChEBI" id="CHEBI:29105"/>
        <note>catalytic</note>
    </ligand>
</feature>
<feature type="transmembrane region" description="Helical" evidence="3">
    <location>
        <begin position="7"/>
        <end position="25"/>
    </location>
</feature>
<dbReference type="InterPro" id="IPR034015">
    <property type="entry name" value="M1_LTA4H"/>
</dbReference>
<evidence type="ECO:0000313" key="5">
    <source>
        <dbReference type="EMBL" id="KGR77947.1"/>
    </source>
</evidence>
<dbReference type="Gene3D" id="1.10.390.10">
    <property type="entry name" value="Neutral Protease Domain 2"/>
    <property type="match status" value="1"/>
</dbReference>
<dbReference type="Pfam" id="PF01433">
    <property type="entry name" value="Peptidase_M1"/>
    <property type="match status" value="1"/>
</dbReference>
<keyword evidence="3" id="KW-0812">Transmembrane</keyword>
<accession>A0A0A3ISZ2</accession>
<feature type="binding site" evidence="2">
    <location>
        <position position="339"/>
    </location>
    <ligand>
        <name>Zn(2+)</name>
        <dbReference type="ChEBI" id="CHEBI:29105"/>
        <note>catalytic</note>
    </ligand>
</feature>
<comment type="cofactor">
    <cofactor evidence="2">
        <name>Zn(2+)</name>
        <dbReference type="ChEBI" id="CHEBI:29105"/>
    </cofactor>
    <text evidence="2">Binds 1 zinc ion per subunit.</text>
</comment>
<keyword evidence="3" id="KW-0472">Membrane</keyword>
<dbReference type="GO" id="GO:0008270">
    <property type="term" value="F:zinc ion binding"/>
    <property type="evidence" value="ECO:0007669"/>
    <property type="project" value="InterPro"/>
</dbReference>
<dbReference type="SUPFAM" id="SSF55486">
    <property type="entry name" value="Metalloproteases ('zincins'), catalytic domain"/>
    <property type="match status" value="1"/>
</dbReference>
<dbReference type="GO" id="GO:0008237">
    <property type="term" value="F:metallopeptidase activity"/>
    <property type="evidence" value="ECO:0007669"/>
    <property type="project" value="InterPro"/>
</dbReference>
<name>A0A0A3ISZ2_9BACL</name>
<proteinExistence type="predicted"/>
<dbReference type="eggNOG" id="COG0308">
    <property type="taxonomic scope" value="Bacteria"/>
</dbReference>
<keyword evidence="6" id="KW-1185">Reference proteome</keyword>
<evidence type="ECO:0000256" key="2">
    <source>
        <dbReference type="PIRSR" id="PIRSR634015-3"/>
    </source>
</evidence>
<evidence type="ECO:0000256" key="3">
    <source>
        <dbReference type="SAM" id="Phobius"/>
    </source>
</evidence>
<dbReference type="EMBL" id="JPVO01000034">
    <property type="protein sequence ID" value="KGR77947.1"/>
    <property type="molecule type" value="Genomic_DNA"/>
</dbReference>
<keyword evidence="2" id="KW-0862">Zinc</keyword>
<dbReference type="AlphaFoldDB" id="A0A0A3ISZ2"/>
<dbReference type="STRING" id="1384057.CD33_01860"/>
<dbReference type="Proteomes" id="UP000030408">
    <property type="component" value="Unassembled WGS sequence"/>
</dbReference>
<dbReference type="CDD" id="cd09604">
    <property type="entry name" value="M1_APN_like"/>
    <property type="match status" value="1"/>
</dbReference>
<protein>
    <recommendedName>
        <fullName evidence="4">Peptidase M1 membrane alanine aminopeptidase domain-containing protein</fullName>
    </recommendedName>
</protein>
<keyword evidence="3" id="KW-1133">Transmembrane helix</keyword>